<keyword evidence="3" id="KW-1185">Reference proteome</keyword>
<dbReference type="Pfam" id="PF19953">
    <property type="entry name" value="EACC1"/>
    <property type="match status" value="1"/>
</dbReference>
<accession>A0A7W9HJ79</accession>
<organism evidence="2 3">
    <name type="scientific">Saccharothrix ecbatanensis</name>
    <dbReference type="NCBI Taxonomy" id="1105145"/>
    <lineage>
        <taxon>Bacteria</taxon>
        <taxon>Bacillati</taxon>
        <taxon>Actinomycetota</taxon>
        <taxon>Actinomycetes</taxon>
        <taxon>Pseudonocardiales</taxon>
        <taxon>Pseudonocardiaceae</taxon>
        <taxon>Saccharothrix</taxon>
    </lineage>
</organism>
<dbReference type="AlphaFoldDB" id="A0A7W9HJ79"/>
<gene>
    <name evidence="2" type="ORF">F4560_003067</name>
</gene>
<dbReference type="RefSeq" id="WP_184920584.1">
    <property type="nucleotide sequence ID" value="NZ_JACHMO010000001.1"/>
</dbReference>
<evidence type="ECO:0000313" key="2">
    <source>
        <dbReference type="EMBL" id="MBB5803299.1"/>
    </source>
</evidence>
<proteinExistence type="predicted"/>
<dbReference type="EMBL" id="JACHMO010000001">
    <property type="protein sequence ID" value="MBB5803299.1"/>
    <property type="molecule type" value="Genomic_DNA"/>
</dbReference>
<comment type="caution">
    <text evidence="2">The sequence shown here is derived from an EMBL/GenBank/DDBJ whole genome shotgun (WGS) entry which is preliminary data.</text>
</comment>
<dbReference type="InterPro" id="IPR045428">
    <property type="entry name" value="EACC1"/>
</dbReference>
<protein>
    <submittedName>
        <fullName evidence="2">Uncharacterized protein</fullName>
    </submittedName>
</protein>
<sequence length="142" mass="15371">MIIEGDVHREKIVSFTLVSASQTHELLIRTDVELADELREHLAAQGFRLPEGAARSVLTEIITATAGNPAAWTAVGGVIVSFLRRHRGKVHRFEVEGNSVSIEGYSAKEAEALAESLRAMSRDRHSQDETGGPIIGGRADSI</sequence>
<dbReference type="Proteomes" id="UP000552097">
    <property type="component" value="Unassembled WGS sequence"/>
</dbReference>
<evidence type="ECO:0000313" key="3">
    <source>
        <dbReference type="Proteomes" id="UP000552097"/>
    </source>
</evidence>
<evidence type="ECO:0000256" key="1">
    <source>
        <dbReference type="SAM" id="MobiDB-lite"/>
    </source>
</evidence>
<name>A0A7W9HJ79_9PSEU</name>
<reference evidence="2 3" key="1">
    <citation type="submission" date="2020-08" db="EMBL/GenBank/DDBJ databases">
        <title>Sequencing the genomes of 1000 actinobacteria strains.</title>
        <authorList>
            <person name="Klenk H.-P."/>
        </authorList>
    </citation>
    <scope>NUCLEOTIDE SEQUENCE [LARGE SCALE GENOMIC DNA]</scope>
    <source>
        <strain evidence="2 3">DSM 45486</strain>
    </source>
</reference>
<feature type="region of interest" description="Disordered" evidence="1">
    <location>
        <begin position="119"/>
        <end position="142"/>
    </location>
</feature>